<keyword evidence="1" id="KW-1185">Reference proteome</keyword>
<reference evidence="2" key="2">
    <citation type="submission" date="2017-02" db="UniProtKB">
        <authorList>
            <consortium name="WormBaseParasite"/>
        </authorList>
    </citation>
    <scope>IDENTIFICATION</scope>
</reference>
<proteinExistence type="predicted"/>
<evidence type="ECO:0000313" key="2">
    <source>
        <dbReference type="WBParaSite" id="ACAC_0000463501-mRNA-1"/>
    </source>
</evidence>
<name>A0A0K0D3J0_ANGCA</name>
<accession>A0A0K0D3J0</accession>
<dbReference type="WBParaSite" id="ACAC_0000463501-mRNA-1">
    <property type="protein sequence ID" value="ACAC_0000463501-mRNA-1"/>
    <property type="gene ID" value="ACAC_0000463501"/>
</dbReference>
<organism evidence="1 2">
    <name type="scientific">Angiostrongylus cantonensis</name>
    <name type="common">Rat lungworm</name>
    <dbReference type="NCBI Taxonomy" id="6313"/>
    <lineage>
        <taxon>Eukaryota</taxon>
        <taxon>Metazoa</taxon>
        <taxon>Ecdysozoa</taxon>
        <taxon>Nematoda</taxon>
        <taxon>Chromadorea</taxon>
        <taxon>Rhabditida</taxon>
        <taxon>Rhabditina</taxon>
        <taxon>Rhabditomorpha</taxon>
        <taxon>Strongyloidea</taxon>
        <taxon>Metastrongylidae</taxon>
        <taxon>Angiostrongylus</taxon>
    </lineage>
</organism>
<dbReference type="Proteomes" id="UP000035642">
    <property type="component" value="Unassembled WGS sequence"/>
</dbReference>
<protein>
    <submittedName>
        <fullName evidence="2">Pyridoxal phosphate-dependent transferase</fullName>
    </submittedName>
</protein>
<dbReference type="InterPro" id="IPR015422">
    <property type="entry name" value="PyrdxlP-dep_Trfase_small"/>
</dbReference>
<dbReference type="PANTHER" id="PTHR43686:SF1">
    <property type="entry name" value="AMINOTRAN_5 DOMAIN-CONTAINING PROTEIN"/>
    <property type="match status" value="1"/>
</dbReference>
<evidence type="ECO:0000313" key="1">
    <source>
        <dbReference type="Proteomes" id="UP000035642"/>
    </source>
</evidence>
<dbReference type="AlphaFoldDB" id="A0A0K0D3J0"/>
<sequence length="216" mass="24602">MCAGPYAQYLMGIDEQMALQYFSALKESDELDRTHLRRVGEYSSNEVLRPGFTRISVPYFWTDKQVDHVIECIQFVSKRAADFIHLYQLNCESAEWHHYKQRTFHARKWLGHVTFTGNGLVLEERKAAIPDGRLAIDGRFSHLRWFLLPIESDSFFKSSCTVWTNDNDANPSGVVEYSDGTEEDGSVLGTEKQCIPCNSTGNLYALAGVVLEVLHN</sequence>
<dbReference type="PANTHER" id="PTHR43686">
    <property type="entry name" value="SULFURTRANSFERASE-RELATED"/>
    <property type="match status" value="1"/>
</dbReference>
<dbReference type="Gene3D" id="3.90.1150.10">
    <property type="entry name" value="Aspartate Aminotransferase, domain 1"/>
    <property type="match status" value="1"/>
</dbReference>
<dbReference type="STRING" id="6313.A0A0K0D3J0"/>
<reference evidence="1" key="1">
    <citation type="submission" date="2012-09" db="EMBL/GenBank/DDBJ databases">
        <authorList>
            <person name="Martin A.A."/>
        </authorList>
    </citation>
    <scope>NUCLEOTIDE SEQUENCE</scope>
</reference>